<accession>A0ACC0X2T2</accession>
<evidence type="ECO:0000313" key="2">
    <source>
        <dbReference type="Proteomes" id="UP001163603"/>
    </source>
</evidence>
<name>A0ACC0X2T2_9ROSI</name>
<dbReference type="Proteomes" id="UP001163603">
    <property type="component" value="Chromosome 14"/>
</dbReference>
<sequence>MQLLRDNLTLCTFNILEDGGNSFFSPREINIPTLLPLDRYVGTLKISLFTINSSLSPISPYFNSQILLNFSNSKFII</sequence>
<evidence type="ECO:0000313" key="1">
    <source>
        <dbReference type="EMBL" id="KAJ0009946.1"/>
    </source>
</evidence>
<reference evidence="2" key="1">
    <citation type="journal article" date="2023" name="G3 (Bethesda)">
        <title>Genome assembly and association tests identify interacting loci associated with vigor, precocity, and sex in interspecific pistachio rootstocks.</title>
        <authorList>
            <person name="Palmer W."/>
            <person name="Jacygrad E."/>
            <person name="Sagayaradj S."/>
            <person name="Cavanaugh K."/>
            <person name="Han R."/>
            <person name="Bertier L."/>
            <person name="Beede B."/>
            <person name="Kafkas S."/>
            <person name="Golino D."/>
            <person name="Preece J."/>
            <person name="Michelmore R."/>
        </authorList>
    </citation>
    <scope>NUCLEOTIDE SEQUENCE [LARGE SCALE GENOMIC DNA]</scope>
</reference>
<gene>
    <name evidence="1" type="ORF">Pint_33985</name>
</gene>
<proteinExistence type="predicted"/>
<protein>
    <submittedName>
        <fullName evidence="1">Uncharacterized protein</fullName>
    </submittedName>
</protein>
<dbReference type="EMBL" id="CM047749">
    <property type="protein sequence ID" value="KAJ0009946.1"/>
    <property type="molecule type" value="Genomic_DNA"/>
</dbReference>
<comment type="caution">
    <text evidence="1">The sequence shown here is derived from an EMBL/GenBank/DDBJ whole genome shotgun (WGS) entry which is preliminary data.</text>
</comment>
<organism evidence="1 2">
    <name type="scientific">Pistacia integerrima</name>
    <dbReference type="NCBI Taxonomy" id="434235"/>
    <lineage>
        <taxon>Eukaryota</taxon>
        <taxon>Viridiplantae</taxon>
        <taxon>Streptophyta</taxon>
        <taxon>Embryophyta</taxon>
        <taxon>Tracheophyta</taxon>
        <taxon>Spermatophyta</taxon>
        <taxon>Magnoliopsida</taxon>
        <taxon>eudicotyledons</taxon>
        <taxon>Gunneridae</taxon>
        <taxon>Pentapetalae</taxon>
        <taxon>rosids</taxon>
        <taxon>malvids</taxon>
        <taxon>Sapindales</taxon>
        <taxon>Anacardiaceae</taxon>
        <taxon>Pistacia</taxon>
    </lineage>
</organism>
<keyword evidence="2" id="KW-1185">Reference proteome</keyword>